<proteinExistence type="predicted"/>
<reference evidence="2 3" key="1">
    <citation type="journal article" date="2005" name="Nature">
        <title>The map-based sequence of the rice genome.</title>
        <authorList>
            <consortium name="International rice genome sequencing project (IRGSP)"/>
            <person name="Matsumoto T."/>
            <person name="Wu J."/>
            <person name="Kanamori H."/>
            <person name="Katayose Y."/>
            <person name="Fujisawa M."/>
            <person name="Namiki N."/>
            <person name="Mizuno H."/>
            <person name="Yamamoto K."/>
            <person name="Antonio B.A."/>
            <person name="Baba T."/>
            <person name="Sakata K."/>
            <person name="Nagamura Y."/>
            <person name="Aoki H."/>
            <person name="Arikawa K."/>
            <person name="Arita K."/>
            <person name="Bito T."/>
            <person name="Chiden Y."/>
            <person name="Fujitsuka N."/>
            <person name="Fukunaka R."/>
            <person name="Hamada M."/>
            <person name="Harada C."/>
            <person name="Hayashi A."/>
            <person name="Hijishita S."/>
            <person name="Honda M."/>
            <person name="Hosokawa S."/>
            <person name="Ichikawa Y."/>
            <person name="Idonuma A."/>
            <person name="Iijima M."/>
            <person name="Ikeda M."/>
            <person name="Ikeno M."/>
            <person name="Ito K."/>
            <person name="Ito S."/>
            <person name="Ito T."/>
            <person name="Ito Y."/>
            <person name="Ito Y."/>
            <person name="Iwabuchi A."/>
            <person name="Kamiya K."/>
            <person name="Karasawa W."/>
            <person name="Kurita K."/>
            <person name="Katagiri S."/>
            <person name="Kikuta A."/>
            <person name="Kobayashi H."/>
            <person name="Kobayashi N."/>
            <person name="Machita K."/>
            <person name="Maehara T."/>
            <person name="Masukawa M."/>
            <person name="Mizubayashi T."/>
            <person name="Mukai Y."/>
            <person name="Nagasaki H."/>
            <person name="Nagata Y."/>
            <person name="Naito S."/>
            <person name="Nakashima M."/>
            <person name="Nakama Y."/>
            <person name="Nakamichi Y."/>
            <person name="Nakamura M."/>
            <person name="Meguro A."/>
            <person name="Negishi M."/>
            <person name="Ohta I."/>
            <person name="Ohta T."/>
            <person name="Okamoto M."/>
            <person name="Ono N."/>
            <person name="Saji S."/>
            <person name="Sakaguchi M."/>
            <person name="Sakai K."/>
            <person name="Shibata M."/>
            <person name="Shimokawa T."/>
            <person name="Song J."/>
            <person name="Takazaki Y."/>
            <person name="Terasawa K."/>
            <person name="Tsugane M."/>
            <person name="Tsuji K."/>
            <person name="Ueda S."/>
            <person name="Waki K."/>
            <person name="Yamagata H."/>
            <person name="Yamamoto M."/>
            <person name="Yamamoto S."/>
            <person name="Yamane H."/>
            <person name="Yoshiki S."/>
            <person name="Yoshihara R."/>
            <person name="Yukawa K."/>
            <person name="Zhong H."/>
            <person name="Yano M."/>
            <person name="Yuan Q."/>
            <person name="Ouyang S."/>
            <person name="Liu J."/>
            <person name="Jones K.M."/>
            <person name="Gansberger K."/>
            <person name="Moffat K."/>
            <person name="Hill J."/>
            <person name="Bera J."/>
            <person name="Fadrosh D."/>
            <person name="Jin S."/>
            <person name="Johri S."/>
            <person name="Kim M."/>
            <person name="Overton L."/>
            <person name="Reardon M."/>
            <person name="Tsitrin T."/>
            <person name="Vuong H."/>
            <person name="Weaver B."/>
            <person name="Ciecko A."/>
            <person name="Tallon L."/>
            <person name="Jackson J."/>
            <person name="Pai G."/>
            <person name="Aken S.V."/>
            <person name="Utterback T."/>
            <person name="Reidmuller S."/>
            <person name="Feldblyum T."/>
            <person name="Hsiao J."/>
            <person name="Zismann V."/>
            <person name="Iobst S."/>
            <person name="de Vazeille A.R."/>
            <person name="Buell C.R."/>
            <person name="Ying K."/>
            <person name="Li Y."/>
            <person name="Lu T."/>
            <person name="Huang Y."/>
            <person name="Zhao Q."/>
            <person name="Feng Q."/>
            <person name="Zhang L."/>
            <person name="Zhu J."/>
            <person name="Weng Q."/>
            <person name="Mu J."/>
            <person name="Lu Y."/>
            <person name="Fan D."/>
            <person name="Liu Y."/>
            <person name="Guan J."/>
            <person name="Zhang Y."/>
            <person name="Yu S."/>
            <person name="Liu X."/>
            <person name="Zhang Y."/>
            <person name="Hong G."/>
            <person name="Han B."/>
            <person name="Choisne N."/>
            <person name="Demange N."/>
            <person name="Orjeda G."/>
            <person name="Samain S."/>
            <person name="Cattolico L."/>
            <person name="Pelletier E."/>
            <person name="Couloux A."/>
            <person name="Segurens B."/>
            <person name="Wincker P."/>
            <person name="D'Hont A."/>
            <person name="Scarpelli C."/>
            <person name="Weissenbach J."/>
            <person name="Salanoubat M."/>
            <person name="Quetier F."/>
            <person name="Yu Y."/>
            <person name="Kim H.R."/>
            <person name="Rambo T."/>
            <person name="Currie J."/>
            <person name="Collura K."/>
            <person name="Luo M."/>
            <person name="Yang T."/>
            <person name="Ammiraju J.S.S."/>
            <person name="Engler F."/>
            <person name="Soderlund C."/>
            <person name="Wing R.A."/>
            <person name="Palmer L.E."/>
            <person name="de la Bastide M."/>
            <person name="Spiegel L."/>
            <person name="Nascimento L."/>
            <person name="Zutavern T."/>
            <person name="O'Shaughnessy A."/>
            <person name="Dike S."/>
            <person name="Dedhia N."/>
            <person name="Preston R."/>
            <person name="Balija V."/>
            <person name="McCombie W.R."/>
            <person name="Chow T."/>
            <person name="Chen H."/>
            <person name="Chung M."/>
            <person name="Chen C."/>
            <person name="Shaw J."/>
            <person name="Wu H."/>
            <person name="Hsiao K."/>
            <person name="Chao Y."/>
            <person name="Chu M."/>
            <person name="Cheng C."/>
            <person name="Hour A."/>
            <person name="Lee P."/>
            <person name="Lin S."/>
            <person name="Lin Y."/>
            <person name="Liou J."/>
            <person name="Liu S."/>
            <person name="Hsing Y."/>
            <person name="Raghuvanshi S."/>
            <person name="Mohanty A."/>
            <person name="Bharti A.K."/>
            <person name="Gaur A."/>
            <person name="Gupta V."/>
            <person name="Kumar D."/>
            <person name="Ravi V."/>
            <person name="Vij S."/>
            <person name="Kapur A."/>
            <person name="Khurana P."/>
            <person name="Khurana P."/>
            <person name="Khurana J.P."/>
            <person name="Tyagi A.K."/>
            <person name="Gaikwad K."/>
            <person name="Singh A."/>
            <person name="Dalal V."/>
            <person name="Srivastava S."/>
            <person name="Dixit A."/>
            <person name="Pal A.K."/>
            <person name="Ghazi I.A."/>
            <person name="Yadav M."/>
            <person name="Pandit A."/>
            <person name="Bhargava A."/>
            <person name="Sureshbabu K."/>
            <person name="Batra K."/>
            <person name="Sharma T.R."/>
            <person name="Mohapatra T."/>
            <person name="Singh N.K."/>
            <person name="Messing J."/>
            <person name="Nelson A.B."/>
            <person name="Fuks G."/>
            <person name="Kavchok S."/>
            <person name="Keizer G."/>
            <person name="Linton E."/>
            <person name="Llaca V."/>
            <person name="Song R."/>
            <person name="Tanyolac B."/>
            <person name="Young S."/>
            <person name="Ho-Il K."/>
            <person name="Hahn J.H."/>
            <person name="Sangsakoo G."/>
            <person name="Vanavichit A."/>
            <person name="de Mattos Luiz.A.T."/>
            <person name="Zimmer P.D."/>
            <person name="Malone G."/>
            <person name="Dellagostin O."/>
            <person name="de Oliveira A.C."/>
            <person name="Bevan M."/>
            <person name="Bancroft I."/>
            <person name="Minx P."/>
            <person name="Cordum H."/>
            <person name="Wilson R."/>
            <person name="Cheng Z."/>
            <person name="Jin W."/>
            <person name="Jiang J."/>
            <person name="Leong S.A."/>
            <person name="Iwama H."/>
            <person name="Gojobori T."/>
            <person name="Itoh T."/>
            <person name="Niimura Y."/>
            <person name="Fujii Y."/>
            <person name="Habara T."/>
            <person name="Sakai H."/>
            <person name="Sato Y."/>
            <person name="Wilson G."/>
            <person name="Kumar K."/>
            <person name="McCouch S."/>
            <person name="Juretic N."/>
            <person name="Hoen D."/>
            <person name="Wright S."/>
            <person name="Bruskiewich R."/>
            <person name="Bureau T."/>
            <person name="Miyao A."/>
            <person name="Hirochika H."/>
            <person name="Nishikawa T."/>
            <person name="Kadowaki K."/>
            <person name="Sugiura M."/>
            <person name="Burr B."/>
            <person name="Sasaki T."/>
        </authorList>
    </citation>
    <scope>NUCLEOTIDE SEQUENCE [LARGE SCALE GENOMIC DNA]</scope>
    <source>
        <strain evidence="3">cv. Nipponbare</strain>
    </source>
</reference>
<accession>A0A0P0WXQ8</accession>
<organism evidence="2 3">
    <name type="scientific">Oryza sativa subsp. japonica</name>
    <name type="common">Rice</name>
    <dbReference type="NCBI Taxonomy" id="39947"/>
    <lineage>
        <taxon>Eukaryota</taxon>
        <taxon>Viridiplantae</taxon>
        <taxon>Streptophyta</taxon>
        <taxon>Embryophyta</taxon>
        <taxon>Tracheophyta</taxon>
        <taxon>Spermatophyta</taxon>
        <taxon>Magnoliopsida</taxon>
        <taxon>Liliopsida</taxon>
        <taxon>Poales</taxon>
        <taxon>Poaceae</taxon>
        <taxon>BOP clade</taxon>
        <taxon>Oryzoideae</taxon>
        <taxon>Oryzeae</taxon>
        <taxon>Oryzinae</taxon>
        <taxon>Oryza</taxon>
        <taxon>Oryza sativa</taxon>
    </lineage>
</organism>
<feature type="compositionally biased region" description="Low complexity" evidence="1">
    <location>
        <begin position="53"/>
        <end position="64"/>
    </location>
</feature>
<feature type="region of interest" description="Disordered" evidence="1">
    <location>
        <begin position="33"/>
        <end position="80"/>
    </location>
</feature>
<evidence type="ECO:0000313" key="2">
    <source>
        <dbReference type="EMBL" id="BAF19782.1"/>
    </source>
</evidence>
<evidence type="ECO:0000313" key="3">
    <source>
        <dbReference type="Proteomes" id="UP000000763"/>
    </source>
</evidence>
<gene>
    <name evidence="2" type="ordered locus">Os06g0559900</name>
</gene>
<sequence>MDCSEFCTPPTTHRSLSGTPSCISCITARSNIHSPSRDAATPPISIHADANGAAPPAQTEATQTRRQHHCAQMDQRPARSVDTRACAAGYTHVAAMPTAALTPRARLITYAGIPSQSSVAVISVPKLSTVK</sequence>
<name>A0A0P0WXQ8_ORYSJ</name>
<protein>
    <submittedName>
        <fullName evidence="2">Os06g0559900 protein</fullName>
    </submittedName>
</protein>
<dbReference type="Proteomes" id="UP000000763">
    <property type="component" value="Chromosome 6"/>
</dbReference>
<evidence type="ECO:0000256" key="1">
    <source>
        <dbReference type="SAM" id="MobiDB-lite"/>
    </source>
</evidence>
<reference evidence="3" key="2">
    <citation type="journal article" date="2008" name="Nucleic Acids Res.">
        <title>The rice annotation project database (RAP-DB): 2008 update.</title>
        <authorList>
            <consortium name="The rice annotation project (RAP)"/>
        </authorList>
    </citation>
    <scope>GENOME REANNOTATION</scope>
    <source>
        <strain evidence="3">cv. Nipponbare</strain>
    </source>
</reference>
<dbReference type="Gramene" id="Os06t0559900-01">
    <property type="protein sequence ID" value="Os06t0559900-01"/>
    <property type="gene ID" value="Os06g0559900"/>
</dbReference>
<dbReference type="EMBL" id="AP008212">
    <property type="protein sequence ID" value="BAF19782.1"/>
    <property type="molecule type" value="Genomic_DNA"/>
</dbReference>
<dbReference type="AlphaFoldDB" id="A0A0P0WXQ8"/>
<dbReference type="KEGG" id="dosa:Os06g0559900"/>